<dbReference type="Proteomes" id="UP000034894">
    <property type="component" value="Unassembled WGS sequence"/>
</dbReference>
<evidence type="ECO:0000313" key="1">
    <source>
        <dbReference type="EMBL" id="KKS97748.1"/>
    </source>
</evidence>
<dbReference type="GO" id="GO:0006355">
    <property type="term" value="P:regulation of DNA-templated transcription"/>
    <property type="evidence" value="ECO:0007669"/>
    <property type="project" value="InterPro"/>
</dbReference>
<accession>A0A0G1GFZ5</accession>
<proteinExistence type="predicted"/>
<name>A0A0G1GFZ5_9BACT</name>
<sequence length="87" mass="9946">MSTTQVRITIPNKLKTIIEEHAAAYGLSIASYIKQLVVEEIRRRETYPSRTPSEMTIKAIRKGDKEFKSGKVKVLPLDDLKHYAEDV</sequence>
<dbReference type="EMBL" id="LCFP01000005">
    <property type="protein sequence ID" value="KKS97748.1"/>
    <property type="molecule type" value="Genomic_DNA"/>
</dbReference>
<organism evidence="1 2">
    <name type="scientific">Candidatus Gottesmanbacteria bacterium GW2011_GWA2_43_14</name>
    <dbReference type="NCBI Taxonomy" id="1618443"/>
    <lineage>
        <taxon>Bacteria</taxon>
        <taxon>Candidatus Gottesmaniibacteriota</taxon>
    </lineage>
</organism>
<evidence type="ECO:0000313" key="2">
    <source>
        <dbReference type="Proteomes" id="UP000034894"/>
    </source>
</evidence>
<dbReference type="InterPro" id="IPR010985">
    <property type="entry name" value="Ribbon_hlx_hlx"/>
</dbReference>
<comment type="caution">
    <text evidence="1">The sequence shown here is derived from an EMBL/GenBank/DDBJ whole genome shotgun (WGS) entry which is preliminary data.</text>
</comment>
<reference evidence="1 2" key="1">
    <citation type="journal article" date="2015" name="Nature">
        <title>rRNA introns, odd ribosomes, and small enigmatic genomes across a large radiation of phyla.</title>
        <authorList>
            <person name="Brown C.T."/>
            <person name="Hug L.A."/>
            <person name="Thomas B.C."/>
            <person name="Sharon I."/>
            <person name="Castelle C.J."/>
            <person name="Singh A."/>
            <person name="Wilkins M.J."/>
            <person name="Williams K.H."/>
            <person name="Banfield J.F."/>
        </authorList>
    </citation>
    <scope>NUCLEOTIDE SEQUENCE [LARGE SCALE GENOMIC DNA]</scope>
</reference>
<gene>
    <name evidence="1" type="ORF">UV73_C0005G0025</name>
</gene>
<dbReference type="SUPFAM" id="SSF47598">
    <property type="entry name" value="Ribbon-helix-helix"/>
    <property type="match status" value="1"/>
</dbReference>
<dbReference type="AlphaFoldDB" id="A0A0G1GFZ5"/>
<dbReference type="STRING" id="1618443.UV73_C0005G0025"/>
<protein>
    <submittedName>
        <fullName evidence="1">Uncharacterized protein</fullName>
    </submittedName>
</protein>